<dbReference type="FunFam" id="1.20.1510.10:FF:000006">
    <property type="entry name" value="Divalent cation efflux transporter"/>
    <property type="match status" value="1"/>
</dbReference>
<accession>A0A0F8HEL6</accession>
<comment type="caution">
    <text evidence="9">The sequence shown here is derived from an EMBL/GenBank/DDBJ whole genome shotgun (WGS) entry which is preliminary data.</text>
</comment>
<keyword evidence="3" id="KW-0813">Transport</keyword>
<dbReference type="EMBL" id="JJPM01000151">
    <property type="protein sequence ID" value="KKG75156.1"/>
    <property type="molecule type" value="Genomic_DNA"/>
</dbReference>
<dbReference type="GO" id="GO:0016020">
    <property type="term" value="C:membrane"/>
    <property type="evidence" value="ECO:0007669"/>
    <property type="project" value="UniProtKB-SubCell"/>
</dbReference>
<dbReference type="InterPro" id="IPR027469">
    <property type="entry name" value="Cation_efflux_TMD_sf"/>
</dbReference>
<dbReference type="PATRIC" id="fig|2209.69.peg.2683"/>
<comment type="subcellular location">
    <subcellularLocation>
        <location evidence="1">Membrane</location>
        <topology evidence="1">Multi-pass membrane protein</topology>
    </subcellularLocation>
</comment>
<dbReference type="Pfam" id="PF01545">
    <property type="entry name" value="Cation_efflux"/>
    <property type="match status" value="1"/>
</dbReference>
<proteinExistence type="inferred from homology"/>
<keyword evidence="4 7" id="KW-0812">Transmembrane</keyword>
<evidence type="ECO:0000256" key="2">
    <source>
        <dbReference type="ARBA" id="ARBA00008114"/>
    </source>
</evidence>
<evidence type="ECO:0000259" key="8">
    <source>
        <dbReference type="Pfam" id="PF01545"/>
    </source>
</evidence>
<dbReference type="InterPro" id="IPR058533">
    <property type="entry name" value="Cation_efflux_TM"/>
</dbReference>
<feature type="transmembrane region" description="Helical" evidence="7">
    <location>
        <begin position="73"/>
        <end position="89"/>
    </location>
</feature>
<feature type="transmembrane region" description="Helical" evidence="7">
    <location>
        <begin position="182"/>
        <end position="201"/>
    </location>
</feature>
<reference evidence="9" key="1">
    <citation type="journal article" date="2015" name="ISME J.">
        <title>Genomic and phenotypic differentiation among Methanosarcina mazei populations from Columbia River sediment.</title>
        <authorList>
            <person name="Youngblut N.D."/>
            <person name="Wirth J.S."/>
            <person name="Henriksen J.R."/>
            <person name="Smith M."/>
            <person name="Simon H."/>
            <person name="Metcalf W.W."/>
            <person name="Whitaker R.J."/>
        </authorList>
    </citation>
    <scope>NUCLEOTIDE SEQUENCE [LARGE SCALE GENOMIC DNA]</scope>
    <source>
        <strain evidence="9">3.H.A.1A.1</strain>
    </source>
</reference>
<evidence type="ECO:0000256" key="4">
    <source>
        <dbReference type="ARBA" id="ARBA00022692"/>
    </source>
</evidence>
<evidence type="ECO:0000313" key="9">
    <source>
        <dbReference type="EMBL" id="KKG75156.1"/>
    </source>
</evidence>
<dbReference type="SUPFAM" id="SSF161111">
    <property type="entry name" value="Cation efflux protein transmembrane domain-like"/>
    <property type="match status" value="1"/>
</dbReference>
<sequence length="213" mass="22594">MCIRDSACTHSRTHSHRHSHTHGAVDPSITATSRGLWAVKWSFIGLMVTAVLQIFIVYVSGSVALLADTIHNFGDASTAIPLAIAFSLAKRKPSKSFSYGYGRVEDLAGVIIVFLILFSAAVAGYESVTRFLNPQPVDHLEAVALAAIIGCIGNEVVAEFRMKVGKEIGSAALVADGYHARVDGFTSLAVLLGAIGVWSGFPVLDPLIGMLIT</sequence>
<dbReference type="InterPro" id="IPR002524">
    <property type="entry name" value="Cation_efflux"/>
</dbReference>
<feature type="transmembrane region" description="Helical" evidence="7">
    <location>
        <begin position="43"/>
        <end position="67"/>
    </location>
</feature>
<organism evidence="9">
    <name type="scientific">Methanosarcina mazei</name>
    <name type="common">Methanosarcina frisia</name>
    <dbReference type="NCBI Taxonomy" id="2209"/>
    <lineage>
        <taxon>Archaea</taxon>
        <taxon>Methanobacteriati</taxon>
        <taxon>Methanobacteriota</taxon>
        <taxon>Stenosarchaea group</taxon>
        <taxon>Methanomicrobia</taxon>
        <taxon>Methanosarcinales</taxon>
        <taxon>Methanosarcinaceae</taxon>
        <taxon>Methanosarcina</taxon>
    </lineage>
</organism>
<name>A0A0F8HEL6_METMZ</name>
<gene>
    <name evidence="9" type="ORF">DU43_12050</name>
</gene>
<dbReference type="Gene3D" id="1.20.1510.10">
    <property type="entry name" value="Cation efflux protein transmembrane domain"/>
    <property type="match status" value="1"/>
</dbReference>
<feature type="domain" description="Cation efflux protein transmembrane" evidence="8">
    <location>
        <begin position="42"/>
        <end position="212"/>
    </location>
</feature>
<protein>
    <submittedName>
        <fullName evidence="9">Cation transporter</fullName>
    </submittedName>
</protein>
<dbReference type="AlphaFoldDB" id="A0A0F8HEL6"/>
<keyword evidence="5 7" id="KW-1133">Transmembrane helix</keyword>
<evidence type="ECO:0000256" key="5">
    <source>
        <dbReference type="ARBA" id="ARBA00022989"/>
    </source>
</evidence>
<evidence type="ECO:0000256" key="7">
    <source>
        <dbReference type="SAM" id="Phobius"/>
    </source>
</evidence>
<feature type="non-terminal residue" evidence="9">
    <location>
        <position position="213"/>
    </location>
</feature>
<dbReference type="NCBIfam" id="TIGR01297">
    <property type="entry name" value="CDF"/>
    <property type="match status" value="1"/>
</dbReference>
<evidence type="ECO:0000256" key="3">
    <source>
        <dbReference type="ARBA" id="ARBA00022448"/>
    </source>
</evidence>
<evidence type="ECO:0000256" key="6">
    <source>
        <dbReference type="ARBA" id="ARBA00023136"/>
    </source>
</evidence>
<dbReference type="GO" id="GO:0008324">
    <property type="term" value="F:monoatomic cation transmembrane transporter activity"/>
    <property type="evidence" value="ECO:0007669"/>
    <property type="project" value="InterPro"/>
</dbReference>
<keyword evidence="6 7" id="KW-0472">Membrane</keyword>
<feature type="transmembrane region" description="Helical" evidence="7">
    <location>
        <begin position="101"/>
        <end position="122"/>
    </location>
</feature>
<evidence type="ECO:0000256" key="1">
    <source>
        <dbReference type="ARBA" id="ARBA00004141"/>
    </source>
</evidence>
<feature type="transmembrane region" description="Helical" evidence="7">
    <location>
        <begin position="142"/>
        <end position="161"/>
    </location>
</feature>
<comment type="similarity">
    <text evidence="2">Belongs to the cation diffusion facilitator (CDF) transporter (TC 2.A.4) family.</text>
</comment>
<dbReference type="PANTHER" id="PTHR43840:SF15">
    <property type="entry name" value="MITOCHONDRIAL METAL TRANSPORTER 1-RELATED"/>
    <property type="match status" value="1"/>
</dbReference>
<dbReference type="InterPro" id="IPR050291">
    <property type="entry name" value="CDF_Transporter"/>
</dbReference>
<dbReference type="PANTHER" id="PTHR43840">
    <property type="entry name" value="MITOCHONDRIAL METAL TRANSPORTER 1-RELATED"/>
    <property type="match status" value="1"/>
</dbReference>